<feature type="transmembrane region" description="Helical" evidence="1">
    <location>
        <begin position="21"/>
        <end position="49"/>
    </location>
</feature>
<feature type="transmembrane region" description="Helical" evidence="1">
    <location>
        <begin position="339"/>
        <end position="359"/>
    </location>
</feature>
<keyword evidence="1" id="KW-0472">Membrane</keyword>
<evidence type="ECO:0000313" key="2">
    <source>
        <dbReference type="EMBL" id="QUH31713.1"/>
    </source>
</evidence>
<proteinExistence type="predicted"/>
<feature type="transmembrane region" description="Helical" evidence="1">
    <location>
        <begin position="61"/>
        <end position="88"/>
    </location>
</feature>
<feature type="transmembrane region" description="Helical" evidence="1">
    <location>
        <begin position="422"/>
        <end position="442"/>
    </location>
</feature>
<feature type="transmembrane region" description="Helical" evidence="1">
    <location>
        <begin position="190"/>
        <end position="212"/>
    </location>
</feature>
<feature type="transmembrane region" description="Helical" evidence="1">
    <location>
        <begin position="232"/>
        <end position="254"/>
    </location>
</feature>
<name>A0A8J8MF33_9FIRM</name>
<protein>
    <submittedName>
        <fullName evidence="2">Exopolysaccharide Pel transporter PelG</fullName>
    </submittedName>
</protein>
<evidence type="ECO:0000313" key="3">
    <source>
        <dbReference type="Proteomes" id="UP000677305"/>
    </source>
</evidence>
<organism evidence="2 3">
    <name type="scientific">Vallitalea guaymasensis</name>
    <dbReference type="NCBI Taxonomy" id="1185412"/>
    <lineage>
        <taxon>Bacteria</taxon>
        <taxon>Bacillati</taxon>
        <taxon>Bacillota</taxon>
        <taxon>Clostridia</taxon>
        <taxon>Lachnospirales</taxon>
        <taxon>Vallitaleaceae</taxon>
        <taxon>Vallitalea</taxon>
    </lineage>
</organism>
<dbReference type="InterPro" id="IPR031617">
    <property type="entry name" value="PelG"/>
</dbReference>
<dbReference type="RefSeq" id="WP_212691665.1">
    <property type="nucleotide sequence ID" value="NZ_CP058561.1"/>
</dbReference>
<dbReference type="EMBL" id="CP058561">
    <property type="protein sequence ID" value="QUH31713.1"/>
    <property type="molecule type" value="Genomic_DNA"/>
</dbReference>
<sequence length="482" mass="55881">MAGIGFQLKKLFSDKGYLYKLRAYFFSTIVTTGPIIMCTCLIVFIQLFMNVVKLPYIQKQLIIGSIVYPFVFSQIITSVFSMVITRYVSDLLYKKEYNKINASFMGVITLSLIIGGVLGFAFYARSPLHIRYKIPPYILFMELIILWLQTVYLSAFRDYMRIVKGFLYGILIIVITIYICLSVLQLDVTMSILIGMDVGFFVIVSMLTYYIIKYFNKLGKDYFVFIKYIDKYASLIYISFFYTLGIYGHNFLFWRSNLGVTIFETYVFAPVYDVAVFYAFLTVLPATVIFVVNVETSFYDRYKEYYSLITTNGNGMKISKARDKMIYVLWQEIRKLIEIQFFISLLCMILGNIFLPYVGVTGLSLNIFIILSLGSFCCFMMFFIMLILLYFEDRKGAAMVISFFFIGNILLTQVSIRLGEVYYGFGFFIASILGFAIAVTRLTNYLNEIDYHTFCSQPVIARENSGVFHRIVKVLYKDDTEE</sequence>
<accession>A0A8J8MF33</accession>
<feature type="transmembrane region" description="Helical" evidence="1">
    <location>
        <begin position="398"/>
        <end position="416"/>
    </location>
</feature>
<keyword evidence="3" id="KW-1185">Reference proteome</keyword>
<feature type="transmembrane region" description="Helical" evidence="1">
    <location>
        <begin position="100"/>
        <end position="122"/>
    </location>
</feature>
<dbReference type="Proteomes" id="UP000677305">
    <property type="component" value="Chromosome"/>
</dbReference>
<keyword evidence="1" id="KW-0812">Transmembrane</keyword>
<dbReference type="KEGG" id="vgu:HYG85_23395"/>
<keyword evidence="1" id="KW-1133">Transmembrane helix</keyword>
<feature type="transmembrane region" description="Helical" evidence="1">
    <location>
        <begin position="165"/>
        <end position="184"/>
    </location>
</feature>
<gene>
    <name evidence="2" type="primary">pelG</name>
    <name evidence="2" type="ORF">HYG85_23395</name>
</gene>
<dbReference type="Pfam" id="PF16933">
    <property type="entry name" value="PelG"/>
    <property type="match status" value="1"/>
</dbReference>
<feature type="transmembrane region" description="Helical" evidence="1">
    <location>
        <begin position="134"/>
        <end position="153"/>
    </location>
</feature>
<feature type="transmembrane region" description="Helical" evidence="1">
    <location>
        <begin position="365"/>
        <end position="391"/>
    </location>
</feature>
<evidence type="ECO:0000256" key="1">
    <source>
        <dbReference type="SAM" id="Phobius"/>
    </source>
</evidence>
<dbReference type="AlphaFoldDB" id="A0A8J8MF33"/>
<reference evidence="2 3" key="1">
    <citation type="submission" date="2020-07" db="EMBL/GenBank/DDBJ databases">
        <title>Vallitalea guaymasensis genome.</title>
        <authorList>
            <person name="Postec A."/>
        </authorList>
    </citation>
    <scope>NUCLEOTIDE SEQUENCE [LARGE SCALE GENOMIC DNA]</scope>
    <source>
        <strain evidence="2 3">Ra1766G1</strain>
    </source>
</reference>
<feature type="transmembrane region" description="Helical" evidence="1">
    <location>
        <begin position="274"/>
        <end position="294"/>
    </location>
</feature>